<dbReference type="Gene3D" id="3.40.710.10">
    <property type="entry name" value="DD-peptidase/beta-lactamase superfamily"/>
    <property type="match status" value="1"/>
</dbReference>
<dbReference type="PANTHER" id="PTHR32282:SF34">
    <property type="entry name" value="PENICILLIN-BINDING PROTEIN 1A"/>
    <property type="match status" value="1"/>
</dbReference>
<dbReference type="EMBL" id="JBHTIR010002584">
    <property type="protein sequence ID" value="MFD0853958.1"/>
    <property type="molecule type" value="Genomic_DNA"/>
</dbReference>
<dbReference type="Proteomes" id="UP001597083">
    <property type="component" value="Unassembled WGS sequence"/>
</dbReference>
<feature type="non-terminal residue" evidence="4">
    <location>
        <position position="261"/>
    </location>
</feature>
<keyword evidence="5" id="KW-1185">Reference proteome</keyword>
<dbReference type="Pfam" id="PF00905">
    <property type="entry name" value="Transpeptidase"/>
    <property type="match status" value="1"/>
</dbReference>
<organism evidence="4 5">
    <name type="scientific">Actinomadura adrarensis</name>
    <dbReference type="NCBI Taxonomy" id="1819600"/>
    <lineage>
        <taxon>Bacteria</taxon>
        <taxon>Bacillati</taxon>
        <taxon>Actinomycetota</taxon>
        <taxon>Actinomycetes</taxon>
        <taxon>Streptosporangiales</taxon>
        <taxon>Thermomonosporaceae</taxon>
        <taxon>Actinomadura</taxon>
    </lineage>
</organism>
<evidence type="ECO:0000259" key="3">
    <source>
        <dbReference type="Pfam" id="PF00905"/>
    </source>
</evidence>
<dbReference type="InterPro" id="IPR050396">
    <property type="entry name" value="Glycosyltr_51/Transpeptidase"/>
</dbReference>
<evidence type="ECO:0000313" key="5">
    <source>
        <dbReference type="Proteomes" id="UP001597083"/>
    </source>
</evidence>
<dbReference type="PANTHER" id="PTHR32282">
    <property type="entry name" value="BINDING PROTEIN TRANSPEPTIDASE, PUTATIVE-RELATED"/>
    <property type="match status" value="1"/>
</dbReference>
<reference evidence="5" key="1">
    <citation type="journal article" date="2019" name="Int. J. Syst. Evol. Microbiol.">
        <title>The Global Catalogue of Microorganisms (GCM) 10K type strain sequencing project: providing services to taxonomists for standard genome sequencing and annotation.</title>
        <authorList>
            <consortium name="The Broad Institute Genomics Platform"/>
            <consortium name="The Broad Institute Genome Sequencing Center for Infectious Disease"/>
            <person name="Wu L."/>
            <person name="Ma J."/>
        </authorList>
    </citation>
    <scope>NUCLEOTIDE SEQUENCE [LARGE SCALE GENOMIC DNA]</scope>
    <source>
        <strain evidence="5">JCM 31696</strain>
    </source>
</reference>
<gene>
    <name evidence="4" type="ORF">ACFQ07_17100</name>
</gene>
<dbReference type="InterPro" id="IPR012338">
    <property type="entry name" value="Beta-lactam/transpept-like"/>
</dbReference>
<comment type="caution">
    <text evidence="4">The sequence shown here is derived from an EMBL/GenBank/DDBJ whole genome shotgun (WGS) entry which is preliminary data.</text>
</comment>
<keyword evidence="2" id="KW-0808">Transferase</keyword>
<evidence type="ECO:0000313" key="4">
    <source>
        <dbReference type="EMBL" id="MFD0853958.1"/>
    </source>
</evidence>
<dbReference type="SUPFAM" id="SSF56601">
    <property type="entry name" value="beta-lactamase/transpeptidase-like"/>
    <property type="match status" value="1"/>
</dbReference>
<proteinExistence type="predicted"/>
<keyword evidence="1" id="KW-0328">Glycosyltransferase</keyword>
<accession>A0ABW3CHW2</accession>
<evidence type="ECO:0000256" key="2">
    <source>
        <dbReference type="ARBA" id="ARBA00022679"/>
    </source>
</evidence>
<feature type="non-terminal residue" evidence="4">
    <location>
        <position position="1"/>
    </location>
</feature>
<feature type="domain" description="Penicillin-binding protein transpeptidase" evidence="3">
    <location>
        <begin position="112"/>
        <end position="260"/>
    </location>
</feature>
<sequence length="261" mass="27968">TGPNRAYAEQRWRAVVSNMVGDGNLSQAQADAMTFPAPGKLKITDILKGQNGYMVNVAKKELIERRGYSEDEINRSGLKIVTTFDKRLMDAAKEAVTSNVPDGMSKKIRTGMVSVDPQTGQVLAFYGGRDYLTEALSSSFGDWAQAGSGFKPIVLAAALDNGVKLYDSFNGSSPQYYNGTPVKNNEGRSYGYVNLVGATQNSVNTAYVNIGRKIGNGRVVDMAEKMGIPRSQLEANDADSAATLPLGVISVHPVQQAGVYA</sequence>
<name>A0ABW3CHW2_9ACTN</name>
<protein>
    <submittedName>
        <fullName evidence="4">Penicillin-binding transpeptidase domain-containing protein</fullName>
    </submittedName>
</protein>
<evidence type="ECO:0000256" key="1">
    <source>
        <dbReference type="ARBA" id="ARBA00022676"/>
    </source>
</evidence>
<dbReference type="InterPro" id="IPR001460">
    <property type="entry name" value="PCN-bd_Tpept"/>
</dbReference>